<organism evidence="2 3">
    <name type="scientific">Chryseobacterium glaciei</name>
    <dbReference type="NCBI Taxonomy" id="1685010"/>
    <lineage>
        <taxon>Bacteria</taxon>
        <taxon>Pseudomonadati</taxon>
        <taxon>Bacteroidota</taxon>
        <taxon>Flavobacteriia</taxon>
        <taxon>Flavobacteriales</taxon>
        <taxon>Weeksellaceae</taxon>
        <taxon>Chryseobacterium group</taxon>
        <taxon>Chryseobacterium</taxon>
    </lineage>
</organism>
<dbReference type="PROSITE" id="PS51688">
    <property type="entry name" value="ICA"/>
    <property type="match status" value="1"/>
</dbReference>
<name>A0A172XRL7_9FLAO</name>
<dbReference type="GO" id="GO:0043565">
    <property type="term" value="F:sequence-specific DNA binding"/>
    <property type="evidence" value="ECO:0007669"/>
    <property type="project" value="TreeGrafter"/>
</dbReference>
<dbReference type="RefSeq" id="WP_066750863.1">
    <property type="nucleotide sequence ID" value="NZ_CP015199.1"/>
</dbReference>
<dbReference type="KEGG" id="chh:A0O34_02405"/>
<dbReference type="PANTHER" id="PTHR13029:SF18">
    <property type="entry name" value="MYELIN REGULATORY FACTOR HOMOLOG 1"/>
    <property type="match status" value="1"/>
</dbReference>
<dbReference type="InterPro" id="IPR030392">
    <property type="entry name" value="S74_ICA"/>
</dbReference>
<dbReference type="GO" id="GO:0016540">
    <property type="term" value="P:protein autoprocessing"/>
    <property type="evidence" value="ECO:0007669"/>
    <property type="project" value="TreeGrafter"/>
</dbReference>
<dbReference type="EMBL" id="CP015199">
    <property type="protein sequence ID" value="ANF49472.1"/>
    <property type="molecule type" value="Genomic_DNA"/>
</dbReference>
<dbReference type="Pfam" id="PF13884">
    <property type="entry name" value="Peptidase_S74"/>
    <property type="match status" value="1"/>
</dbReference>
<evidence type="ECO:0000313" key="3">
    <source>
        <dbReference type="Proteomes" id="UP000077824"/>
    </source>
</evidence>
<reference evidence="2 3" key="1">
    <citation type="submission" date="2016-04" db="EMBL/GenBank/DDBJ databases">
        <title>Complete Genome Sequence of Chryseobacterium sp. IHBB 10212.</title>
        <authorList>
            <person name="Pal M."/>
            <person name="Swarnkar M.K."/>
            <person name="Kaushal K."/>
            <person name="Chhibber S."/>
            <person name="Singh A.K."/>
            <person name="Gulati A."/>
        </authorList>
    </citation>
    <scope>NUCLEOTIDE SEQUENCE [LARGE SCALE GENOMIC DNA]</scope>
    <source>
        <strain evidence="2 3">IHBB 10212</strain>
    </source>
</reference>
<dbReference type="InterPro" id="IPR051577">
    <property type="entry name" value="MRF-like"/>
</dbReference>
<protein>
    <recommendedName>
        <fullName evidence="1">Peptidase S74 domain-containing protein</fullName>
    </recommendedName>
</protein>
<dbReference type="Proteomes" id="UP000077824">
    <property type="component" value="Chromosome"/>
</dbReference>
<gene>
    <name evidence="2" type="ORF">A0O34_02405</name>
</gene>
<evidence type="ECO:0000313" key="2">
    <source>
        <dbReference type="EMBL" id="ANF49472.1"/>
    </source>
</evidence>
<dbReference type="GO" id="GO:0003700">
    <property type="term" value="F:DNA-binding transcription factor activity"/>
    <property type="evidence" value="ECO:0007669"/>
    <property type="project" value="TreeGrafter"/>
</dbReference>
<sequence length="502" mass="52636">MNIYNSDGTLTGNRTVTQADKNLTFTATGTNAFSVDGSTLSVDAANNRLGIGTIAPTRKLDVQGSQLLNAAVTAVDTKNALDINIGQDGSTFGNRSENFGINIKTSSSNNTGSIARINFGDAATTNNSGTRYLSFSVGKTPNELMYLTDANNGRVGIGTTVPSTKLDVQGTGLFNAAANGGAVKNALDINVGQDGSTYGNRSDNYGINMKTSSSNNAGSIARINFGDAATTNNSGTRYLSFSVGKTPNELMYLTDANSGRVGIGTTTPTARLELVSDNAGGAGQNDLTFHGYGTSKNPTMSIGSANGTAAAPTDLTNGDTIGGLYFSPRYTGDFIYHSAGMRSTYRGASGADALSDLTFRTSSKDRVTIDENGNVGIGTTSPTQKLHVLGNILASGTITPSDIRIKKDITDNTYGLKEILGLRTIGYKYKDENLSKDHKIGFVAQEVKAAMPELVSTADDKIKTLGVNYAEMTVVLAKAVQEQQTQIDELKLEVTKLKAGKK</sequence>
<accession>A0A172XRL7</accession>
<dbReference type="STRING" id="1685010.A0O34_02405"/>
<keyword evidence="3" id="KW-1185">Reference proteome</keyword>
<dbReference type="AlphaFoldDB" id="A0A172XRL7"/>
<dbReference type="GO" id="GO:0045893">
    <property type="term" value="P:positive regulation of DNA-templated transcription"/>
    <property type="evidence" value="ECO:0007669"/>
    <property type="project" value="TreeGrafter"/>
</dbReference>
<evidence type="ECO:0000259" key="1">
    <source>
        <dbReference type="PROSITE" id="PS51688"/>
    </source>
</evidence>
<dbReference type="OrthoDB" id="9808753at2"/>
<proteinExistence type="predicted"/>
<dbReference type="PANTHER" id="PTHR13029">
    <property type="match status" value="1"/>
</dbReference>
<feature type="domain" description="Peptidase S74" evidence="1">
    <location>
        <begin position="401"/>
        <end position="494"/>
    </location>
</feature>